<protein>
    <submittedName>
        <fullName evidence="2">Uncharacterized protein</fullName>
    </submittedName>
</protein>
<dbReference type="EMBL" id="JAACFV010000172">
    <property type="protein sequence ID" value="KAF7503552.1"/>
    <property type="molecule type" value="Genomic_DNA"/>
</dbReference>
<accession>A0A8H7A9G1</accession>
<feature type="compositionally biased region" description="Polar residues" evidence="1">
    <location>
        <begin position="1"/>
        <end position="12"/>
    </location>
</feature>
<comment type="caution">
    <text evidence="2">The sequence shown here is derived from an EMBL/GenBank/DDBJ whole genome shotgun (WGS) entry which is preliminary data.</text>
</comment>
<dbReference type="AlphaFoldDB" id="A0A8H7A9G1"/>
<gene>
    <name evidence="2" type="ORF">GJ744_003625</name>
</gene>
<keyword evidence="3" id="KW-1185">Reference proteome</keyword>
<dbReference type="Proteomes" id="UP000606974">
    <property type="component" value="Unassembled WGS sequence"/>
</dbReference>
<sequence length="138" mass="15026">MATPATALTSVHPSHRPGPHAIGEILTPDDDGMATPAITHASVHPSHRPGPHSNGGAPTSESRRNDNTCHCSRLCGFPVIDQGHIRTAEYLLRDRIYSRRTTSTCSIHNSVKAWWTTAQALQQQYNQHRPHTGPAVAD</sequence>
<evidence type="ECO:0000313" key="3">
    <source>
        <dbReference type="Proteomes" id="UP000606974"/>
    </source>
</evidence>
<evidence type="ECO:0000313" key="2">
    <source>
        <dbReference type="EMBL" id="KAF7503552.1"/>
    </source>
</evidence>
<organism evidence="2 3">
    <name type="scientific">Endocarpon pusillum</name>
    <dbReference type="NCBI Taxonomy" id="364733"/>
    <lineage>
        <taxon>Eukaryota</taxon>
        <taxon>Fungi</taxon>
        <taxon>Dikarya</taxon>
        <taxon>Ascomycota</taxon>
        <taxon>Pezizomycotina</taxon>
        <taxon>Eurotiomycetes</taxon>
        <taxon>Chaetothyriomycetidae</taxon>
        <taxon>Verrucariales</taxon>
        <taxon>Verrucariaceae</taxon>
        <taxon>Endocarpon</taxon>
    </lineage>
</organism>
<proteinExistence type="predicted"/>
<feature type="region of interest" description="Disordered" evidence="1">
    <location>
        <begin position="1"/>
        <end position="65"/>
    </location>
</feature>
<name>A0A8H7A9G1_9EURO</name>
<reference evidence="2" key="1">
    <citation type="submission" date="2020-02" db="EMBL/GenBank/DDBJ databases">
        <authorList>
            <person name="Palmer J.M."/>
        </authorList>
    </citation>
    <scope>NUCLEOTIDE SEQUENCE</scope>
    <source>
        <strain evidence="2">EPUS1.4</strain>
        <tissue evidence="2">Thallus</tissue>
    </source>
</reference>
<evidence type="ECO:0000256" key="1">
    <source>
        <dbReference type="SAM" id="MobiDB-lite"/>
    </source>
</evidence>